<dbReference type="HOGENOM" id="CLU_005391_0_1_1"/>
<dbReference type="EMBL" id="KN846972">
    <property type="protein sequence ID" value="KIW79870.1"/>
    <property type="molecule type" value="Genomic_DNA"/>
</dbReference>
<gene>
    <name evidence="8" type="ORF">Z517_06485</name>
</gene>
<evidence type="ECO:0000259" key="7">
    <source>
        <dbReference type="Pfam" id="PF00171"/>
    </source>
</evidence>
<dbReference type="OrthoDB" id="310895at2759"/>
<dbReference type="SUPFAM" id="SSF53720">
    <property type="entry name" value="ALDH-like"/>
    <property type="match status" value="1"/>
</dbReference>
<accession>A0A0D2GMU9</accession>
<organism evidence="8 9">
    <name type="scientific">Fonsecaea pedrosoi CBS 271.37</name>
    <dbReference type="NCBI Taxonomy" id="1442368"/>
    <lineage>
        <taxon>Eukaryota</taxon>
        <taxon>Fungi</taxon>
        <taxon>Dikarya</taxon>
        <taxon>Ascomycota</taxon>
        <taxon>Pezizomycotina</taxon>
        <taxon>Eurotiomycetes</taxon>
        <taxon>Chaetothyriomycetidae</taxon>
        <taxon>Chaetothyriales</taxon>
        <taxon>Herpotrichiellaceae</taxon>
        <taxon>Fonsecaea</taxon>
    </lineage>
</organism>
<proteinExistence type="inferred from homology"/>
<dbReference type="PANTHER" id="PTHR11699">
    <property type="entry name" value="ALDEHYDE DEHYDROGENASE-RELATED"/>
    <property type="match status" value="1"/>
</dbReference>
<reference evidence="8 9" key="1">
    <citation type="submission" date="2015-01" db="EMBL/GenBank/DDBJ databases">
        <title>The Genome Sequence of Fonsecaea pedrosoi CBS 271.37.</title>
        <authorList>
            <consortium name="The Broad Institute Genomics Platform"/>
            <person name="Cuomo C."/>
            <person name="de Hoog S."/>
            <person name="Gorbushina A."/>
            <person name="Stielow B."/>
            <person name="Teixiera M."/>
            <person name="Abouelleil A."/>
            <person name="Chapman S.B."/>
            <person name="Priest M."/>
            <person name="Young S.K."/>
            <person name="Wortman J."/>
            <person name="Nusbaum C."/>
            <person name="Birren B."/>
        </authorList>
    </citation>
    <scope>NUCLEOTIDE SEQUENCE [LARGE SCALE GENOMIC DNA]</scope>
    <source>
        <strain evidence="8 9">CBS 271.37</strain>
    </source>
</reference>
<name>A0A0D2GMU9_9EURO</name>
<dbReference type="InterPro" id="IPR016163">
    <property type="entry name" value="Ald_DH_C"/>
</dbReference>
<dbReference type="Gene3D" id="3.40.605.10">
    <property type="entry name" value="Aldehyde Dehydrogenase, Chain A, domain 1"/>
    <property type="match status" value="1"/>
</dbReference>
<protein>
    <recommendedName>
        <fullName evidence="3">aldehyde dehydrogenase (NAD(+))</fullName>
        <ecNumber evidence="3">1.2.1.3</ecNumber>
    </recommendedName>
</protein>
<evidence type="ECO:0000256" key="5">
    <source>
        <dbReference type="PROSITE-ProRule" id="PRU10007"/>
    </source>
</evidence>
<feature type="active site" evidence="5">
    <location>
        <position position="261"/>
    </location>
</feature>
<sequence length="489" mass="52982">MGEHDTSSLAKYNRKHYINGKFVDSVSQSTYTVYNPKDGTLLSDQMAIAGAEDVEKAVQAAETAFFDGPWSKFTAVQRAACLNKLADILEERLVEILILDSLASGNPISLAPTRDRPYIIGHLRYYAGWTDKMKGDYFPDDDGFLKLVRHEPLGVCAAINPFNSPIAAFFFKVAPALATGNVMIVKPSEKTPYGTFALAPLFEEAGFPPGVIQILSGTGETGSLLAEHMRIRKISFTGSIPTGKRVQIAAAKSNLKRVTLELGGKSPAVVFEDADIDNAVAWTVKAILARSGQVCVSATRVYVQSSVFDKFVKEYTSRMTEAQGKLGDPQDPEVQLGPLVDVAAAERVVGMIERGKNEAQLVTGGKRVGDSRGAFVQPTVFINPKPDAEIYKKEIFGPVAVVKEFTTEDEVIRMANDTEYGLMAGVFTQDLNRALRVSAKLDSGVVGVNCVSQMSLQAPFGGKKASGLGREFGEYALRAYTEPKTVLIK</sequence>
<keyword evidence="2 6" id="KW-0560">Oxidoreductase</keyword>
<keyword evidence="9" id="KW-1185">Reference proteome</keyword>
<feature type="domain" description="Aldehyde dehydrogenase" evidence="7">
    <location>
        <begin position="23"/>
        <end position="486"/>
    </location>
</feature>
<evidence type="ECO:0000256" key="4">
    <source>
        <dbReference type="ARBA" id="ARBA00049194"/>
    </source>
</evidence>
<dbReference type="FunFam" id="3.40.309.10:FF:000012">
    <property type="entry name" value="Betaine aldehyde dehydrogenase"/>
    <property type="match status" value="1"/>
</dbReference>
<dbReference type="GeneID" id="25305975"/>
<dbReference type="PROSITE" id="PS00687">
    <property type="entry name" value="ALDEHYDE_DEHYDR_GLU"/>
    <property type="match status" value="1"/>
</dbReference>
<dbReference type="STRING" id="1442368.A0A0D2GMU9"/>
<evidence type="ECO:0000256" key="6">
    <source>
        <dbReference type="RuleBase" id="RU003345"/>
    </source>
</evidence>
<comment type="similarity">
    <text evidence="1 6">Belongs to the aldehyde dehydrogenase family.</text>
</comment>
<dbReference type="Proteomes" id="UP000053029">
    <property type="component" value="Unassembled WGS sequence"/>
</dbReference>
<evidence type="ECO:0000256" key="2">
    <source>
        <dbReference type="ARBA" id="ARBA00023002"/>
    </source>
</evidence>
<comment type="catalytic activity">
    <reaction evidence="4">
        <text>an aldehyde + NAD(+) + H2O = a carboxylate + NADH + 2 H(+)</text>
        <dbReference type="Rhea" id="RHEA:16185"/>
        <dbReference type="ChEBI" id="CHEBI:15377"/>
        <dbReference type="ChEBI" id="CHEBI:15378"/>
        <dbReference type="ChEBI" id="CHEBI:17478"/>
        <dbReference type="ChEBI" id="CHEBI:29067"/>
        <dbReference type="ChEBI" id="CHEBI:57540"/>
        <dbReference type="ChEBI" id="CHEBI:57945"/>
        <dbReference type="EC" id="1.2.1.3"/>
    </reaction>
</comment>
<dbReference type="InterPro" id="IPR016162">
    <property type="entry name" value="Ald_DH_N"/>
</dbReference>
<evidence type="ECO:0000256" key="1">
    <source>
        <dbReference type="ARBA" id="ARBA00009986"/>
    </source>
</evidence>
<dbReference type="Gene3D" id="3.40.309.10">
    <property type="entry name" value="Aldehyde Dehydrogenase, Chain A, domain 2"/>
    <property type="match status" value="1"/>
</dbReference>
<dbReference type="Pfam" id="PF00171">
    <property type="entry name" value="Aldedh"/>
    <property type="match status" value="1"/>
</dbReference>
<evidence type="ECO:0000313" key="9">
    <source>
        <dbReference type="Proteomes" id="UP000053029"/>
    </source>
</evidence>
<dbReference type="EC" id="1.2.1.3" evidence="3"/>
<dbReference type="RefSeq" id="XP_013283678.1">
    <property type="nucleotide sequence ID" value="XM_013428224.1"/>
</dbReference>
<dbReference type="FunFam" id="3.40.605.10:FF:000001">
    <property type="entry name" value="Aldehyde dehydrogenase 1"/>
    <property type="match status" value="1"/>
</dbReference>
<dbReference type="AlphaFoldDB" id="A0A0D2GMU9"/>
<evidence type="ECO:0000313" key="8">
    <source>
        <dbReference type="EMBL" id="KIW79870.1"/>
    </source>
</evidence>
<dbReference type="VEuPathDB" id="FungiDB:Z517_06485"/>
<dbReference type="GO" id="GO:0004029">
    <property type="term" value="F:aldehyde dehydrogenase (NAD+) activity"/>
    <property type="evidence" value="ECO:0007669"/>
    <property type="project" value="UniProtKB-EC"/>
</dbReference>
<dbReference type="InterPro" id="IPR016161">
    <property type="entry name" value="Ald_DH/histidinol_DH"/>
</dbReference>
<evidence type="ECO:0000256" key="3">
    <source>
        <dbReference type="ARBA" id="ARBA00024226"/>
    </source>
</evidence>
<dbReference type="InterPro" id="IPR015590">
    <property type="entry name" value="Aldehyde_DH_dom"/>
</dbReference>
<dbReference type="InterPro" id="IPR029510">
    <property type="entry name" value="Ald_DH_CS_GLU"/>
</dbReference>